<evidence type="ECO:0000313" key="13">
    <source>
        <dbReference type="EMBL" id="GGA99618.1"/>
    </source>
</evidence>
<dbReference type="Proteomes" id="UP000646478">
    <property type="component" value="Unassembled WGS sequence"/>
</dbReference>
<dbReference type="AlphaFoldDB" id="A0A916SH16"/>
<evidence type="ECO:0000256" key="8">
    <source>
        <dbReference type="ARBA" id="ARBA00023136"/>
    </source>
</evidence>
<evidence type="ECO:0000259" key="12">
    <source>
        <dbReference type="Pfam" id="PF26002"/>
    </source>
</evidence>
<dbReference type="InterPro" id="IPR010129">
    <property type="entry name" value="T1SS_HlyD"/>
</dbReference>
<name>A0A916SH16_9HYPH</name>
<dbReference type="PANTHER" id="PTHR30386">
    <property type="entry name" value="MEMBRANE FUSION SUBUNIT OF EMRAB-TOLC MULTIDRUG EFFLUX PUMP"/>
    <property type="match status" value="1"/>
</dbReference>
<dbReference type="Gene3D" id="2.40.50.100">
    <property type="match status" value="1"/>
</dbReference>
<evidence type="ECO:0000256" key="1">
    <source>
        <dbReference type="ARBA" id="ARBA00004377"/>
    </source>
</evidence>
<keyword evidence="8" id="KW-0472">Membrane</keyword>
<evidence type="ECO:0000256" key="4">
    <source>
        <dbReference type="ARBA" id="ARBA00022475"/>
    </source>
</evidence>
<evidence type="ECO:0000256" key="2">
    <source>
        <dbReference type="ARBA" id="ARBA00009477"/>
    </source>
</evidence>
<organism evidence="13 14">
    <name type="scientific">Brucella endophytica</name>
    <dbReference type="NCBI Taxonomy" id="1963359"/>
    <lineage>
        <taxon>Bacteria</taxon>
        <taxon>Pseudomonadati</taxon>
        <taxon>Pseudomonadota</taxon>
        <taxon>Alphaproteobacteria</taxon>
        <taxon>Hyphomicrobiales</taxon>
        <taxon>Brucellaceae</taxon>
        <taxon>Brucella/Ochrobactrum group</taxon>
        <taxon>Brucella</taxon>
    </lineage>
</organism>
<dbReference type="GO" id="GO:0005886">
    <property type="term" value="C:plasma membrane"/>
    <property type="evidence" value="ECO:0007669"/>
    <property type="project" value="UniProtKB-SubCell"/>
</dbReference>
<dbReference type="InterPro" id="IPR050739">
    <property type="entry name" value="MFP"/>
</dbReference>
<evidence type="ECO:0000256" key="5">
    <source>
        <dbReference type="ARBA" id="ARBA00022519"/>
    </source>
</evidence>
<dbReference type="NCBIfam" id="TIGR01843">
    <property type="entry name" value="type_I_hlyD"/>
    <property type="match status" value="1"/>
</dbReference>
<keyword evidence="10" id="KW-0175">Coiled coil</keyword>
<evidence type="ECO:0000256" key="9">
    <source>
        <dbReference type="RuleBase" id="RU365093"/>
    </source>
</evidence>
<evidence type="ECO:0000256" key="7">
    <source>
        <dbReference type="ARBA" id="ARBA00022989"/>
    </source>
</evidence>
<keyword evidence="4 9" id="KW-1003">Cell membrane</keyword>
<comment type="subcellular location">
    <subcellularLocation>
        <location evidence="1 9">Cell inner membrane</location>
        <topology evidence="1 9">Single-pass membrane protein</topology>
    </subcellularLocation>
</comment>
<gene>
    <name evidence="13" type="primary">rspE</name>
    <name evidence="13" type="ORF">GCM10011491_29870</name>
</gene>
<feature type="coiled-coil region" evidence="10">
    <location>
        <begin position="153"/>
        <end position="187"/>
    </location>
</feature>
<dbReference type="Pfam" id="PF26002">
    <property type="entry name" value="Beta-barrel_AprE"/>
    <property type="match status" value="1"/>
</dbReference>
<dbReference type="PANTHER" id="PTHR30386:SF17">
    <property type="entry name" value="ALKALINE PROTEASE SECRETION PROTEIN APRE"/>
    <property type="match status" value="1"/>
</dbReference>
<evidence type="ECO:0000259" key="11">
    <source>
        <dbReference type="Pfam" id="PF25994"/>
    </source>
</evidence>
<evidence type="ECO:0000256" key="6">
    <source>
        <dbReference type="ARBA" id="ARBA00022692"/>
    </source>
</evidence>
<keyword evidence="5 9" id="KW-0997">Cell inner membrane</keyword>
<keyword evidence="3 9" id="KW-0813">Transport</keyword>
<proteinExistence type="inferred from homology"/>
<accession>A0A916SH16</accession>
<dbReference type="InterPro" id="IPR058982">
    <property type="entry name" value="Beta-barrel_AprE"/>
</dbReference>
<keyword evidence="14" id="KW-1185">Reference proteome</keyword>
<feature type="domain" description="AprE-like beta-barrel" evidence="12">
    <location>
        <begin position="324"/>
        <end position="413"/>
    </location>
</feature>
<evidence type="ECO:0000256" key="3">
    <source>
        <dbReference type="ARBA" id="ARBA00022448"/>
    </source>
</evidence>
<evidence type="ECO:0000313" key="14">
    <source>
        <dbReference type="Proteomes" id="UP000646478"/>
    </source>
</evidence>
<keyword evidence="7" id="KW-1133">Transmembrane helix</keyword>
<reference evidence="13" key="1">
    <citation type="journal article" date="2014" name="Int. J. Syst. Evol. Microbiol.">
        <title>Complete genome sequence of Corynebacterium casei LMG S-19264T (=DSM 44701T), isolated from a smear-ripened cheese.</title>
        <authorList>
            <consortium name="US DOE Joint Genome Institute (JGI-PGF)"/>
            <person name="Walter F."/>
            <person name="Albersmeier A."/>
            <person name="Kalinowski J."/>
            <person name="Ruckert C."/>
        </authorList>
    </citation>
    <scope>NUCLEOTIDE SEQUENCE</scope>
    <source>
        <strain evidence="13">CGMCC 1.15082</strain>
    </source>
</reference>
<comment type="caution">
    <text evidence="13">The sequence shown here is derived from an EMBL/GenBank/DDBJ whole genome shotgun (WGS) entry which is preliminary data.</text>
</comment>
<sequence>MNMDDWQNLQRSIGVHLAIGALAFALLAGGIGGWAVATEIVGAVIAQGSVVVESSLKKVQHPVGGVVSELLVRDGDRVEAGDIVMRLDATMTKANLQIIVKSLDQFAARKARLESERDRQDRVRFPDTLLARASEPEISAMMAAEQRLYETRRDVRESKKKQLERRIEQSQDEIRGMEAERAASRQERSLIKEEIERHAHLLDLGLMEKSRLTALQRQATDVDGEIGRLTAGIAGVHEKIAETELQIIQVDEQWAEEVGTDLREMDARIGEYTERRVAAEDQLKRIDIVAPQNGIVHQLSVHTVGGVVAPGEPIMMIVPDVDKLVVEARVQPQDIDQLYAGQRAILRFSAFSQKTTPEISGSVERISADVSVDEKTGAQFYTARIAIPKDQLERLGPVTLMPGMPVETFITTGERSVASYFIKPFMDQLNRAFRES</sequence>
<evidence type="ECO:0000256" key="10">
    <source>
        <dbReference type="SAM" id="Coils"/>
    </source>
</evidence>
<comment type="similarity">
    <text evidence="2 9">Belongs to the membrane fusion protein (MFP) (TC 8.A.1) family.</text>
</comment>
<feature type="domain" description="AprE-like long alpha-helical hairpin" evidence="11">
    <location>
        <begin position="93"/>
        <end position="282"/>
    </location>
</feature>
<dbReference type="Gene3D" id="2.40.30.170">
    <property type="match status" value="1"/>
</dbReference>
<dbReference type="Pfam" id="PF25994">
    <property type="entry name" value="HH_AprE"/>
    <property type="match status" value="1"/>
</dbReference>
<dbReference type="EMBL" id="BMHH01000012">
    <property type="protein sequence ID" value="GGA99618.1"/>
    <property type="molecule type" value="Genomic_DNA"/>
</dbReference>
<protein>
    <recommendedName>
        <fullName evidence="9">Membrane fusion protein (MFP) family protein</fullName>
    </recommendedName>
</protein>
<keyword evidence="6" id="KW-0812">Transmembrane</keyword>
<dbReference type="InterPro" id="IPR058781">
    <property type="entry name" value="HH_AprE-like"/>
</dbReference>
<dbReference type="GO" id="GO:0015031">
    <property type="term" value="P:protein transport"/>
    <property type="evidence" value="ECO:0007669"/>
    <property type="project" value="InterPro"/>
</dbReference>
<reference evidence="13" key="2">
    <citation type="submission" date="2020-09" db="EMBL/GenBank/DDBJ databases">
        <authorList>
            <person name="Sun Q."/>
            <person name="Zhou Y."/>
        </authorList>
    </citation>
    <scope>NUCLEOTIDE SEQUENCE</scope>
    <source>
        <strain evidence="13">CGMCC 1.15082</strain>
    </source>
</reference>
<dbReference type="PRINTS" id="PR01490">
    <property type="entry name" value="RTXTOXIND"/>
</dbReference>